<dbReference type="AlphaFoldDB" id="A0A484Z3W1"/>
<evidence type="ECO:0000313" key="2">
    <source>
        <dbReference type="EMBL" id="VFS40739.1"/>
    </source>
</evidence>
<sequence length="198" mass="21693">MFRREIDGSKSLLLRFTSFLGTGRHYLRHGPGAEKRSPTVTSPFVNQGVLVPSDGAEVDYRLIYEAILKLRETVKIAASPIDPYGATGLSHMLQDEGLEPVTITQNYTNMSDPMREIEAAIAAGRFHHDGNSLMTWCISNVVGKYLPGSDDVVRPVKEGAGNKIDGAVGLMMGVGRAMLNEPKDFLSNLDPDEELLFL</sequence>
<accession>A0A484Z3W1</accession>
<dbReference type="GO" id="GO:0004519">
    <property type="term" value="F:endonuclease activity"/>
    <property type="evidence" value="ECO:0007669"/>
    <property type="project" value="InterPro"/>
</dbReference>
<feature type="domain" description="Terminase large subunit-like endonuclease" evidence="1">
    <location>
        <begin position="41"/>
        <end position="181"/>
    </location>
</feature>
<evidence type="ECO:0000259" key="1">
    <source>
        <dbReference type="Pfam" id="PF20441"/>
    </source>
</evidence>
<dbReference type="PANTHER" id="PTHR41287:SF1">
    <property type="entry name" value="PROTEIN YMFN"/>
    <property type="match status" value="1"/>
</dbReference>
<name>A0A484Z3W1_9ENTR</name>
<dbReference type="Proteomes" id="UP000351155">
    <property type="component" value="Unassembled WGS sequence"/>
</dbReference>
<dbReference type="InterPro" id="IPR005021">
    <property type="entry name" value="Terminase_largesu-like"/>
</dbReference>
<reference evidence="2 3" key="1">
    <citation type="submission" date="2019-03" db="EMBL/GenBank/DDBJ databases">
        <authorList>
            <consortium name="Pathogen Informatics"/>
        </authorList>
    </citation>
    <scope>NUCLEOTIDE SEQUENCE [LARGE SCALE GENOMIC DNA]</scope>
    <source>
        <strain evidence="2 3">NCTC12126</strain>
    </source>
</reference>
<organism evidence="2 3">
    <name type="scientific">Enterobacter cancerogenus</name>
    <dbReference type="NCBI Taxonomy" id="69218"/>
    <lineage>
        <taxon>Bacteria</taxon>
        <taxon>Pseudomonadati</taxon>
        <taxon>Pseudomonadota</taxon>
        <taxon>Gammaproteobacteria</taxon>
        <taxon>Enterobacterales</taxon>
        <taxon>Enterobacteriaceae</taxon>
        <taxon>Enterobacter</taxon>
        <taxon>Enterobacter cloacae complex</taxon>
    </lineage>
</organism>
<dbReference type="Pfam" id="PF20441">
    <property type="entry name" value="TerL_nuclease"/>
    <property type="match status" value="1"/>
</dbReference>
<dbReference type="PANTHER" id="PTHR41287">
    <property type="match status" value="1"/>
</dbReference>
<dbReference type="EMBL" id="CAADIW010000045">
    <property type="protein sequence ID" value="VFS40739.1"/>
    <property type="molecule type" value="Genomic_DNA"/>
</dbReference>
<evidence type="ECO:0000313" key="3">
    <source>
        <dbReference type="Proteomes" id="UP000351155"/>
    </source>
</evidence>
<protein>
    <submittedName>
        <fullName evidence="2">Phage terminase</fullName>
    </submittedName>
</protein>
<dbReference type="InterPro" id="IPR046462">
    <property type="entry name" value="TerL_nuclease"/>
</dbReference>
<proteinExistence type="predicted"/>
<gene>
    <name evidence="2" type="ORF">NCTC12126_04198</name>
</gene>